<comment type="caution">
    <text evidence="8">The sequence shown here is derived from an EMBL/GenBank/DDBJ whole genome shotgun (WGS) entry which is preliminary data.</text>
</comment>
<proteinExistence type="inferred from homology"/>
<organism evidence="8 9">
    <name type="scientific">Enterocloster bolteae</name>
    <dbReference type="NCBI Taxonomy" id="208479"/>
    <lineage>
        <taxon>Bacteria</taxon>
        <taxon>Bacillati</taxon>
        <taxon>Bacillota</taxon>
        <taxon>Clostridia</taxon>
        <taxon>Lachnospirales</taxon>
        <taxon>Lachnospiraceae</taxon>
        <taxon>Enterocloster</taxon>
    </lineage>
</organism>
<dbReference type="RefSeq" id="WP_117625798.1">
    <property type="nucleotide sequence ID" value="NZ_CAUHGS010000004.1"/>
</dbReference>
<dbReference type="SUPFAM" id="SSF100879">
    <property type="entry name" value="Lesion bypass DNA polymerase (Y-family), little finger domain"/>
    <property type="match status" value="1"/>
</dbReference>
<dbReference type="CDD" id="cd03586">
    <property type="entry name" value="PolY_Pol_IV_kappa"/>
    <property type="match status" value="1"/>
</dbReference>
<dbReference type="GO" id="GO:0005829">
    <property type="term" value="C:cytosol"/>
    <property type="evidence" value="ECO:0007669"/>
    <property type="project" value="TreeGrafter"/>
</dbReference>
<dbReference type="InterPro" id="IPR036775">
    <property type="entry name" value="DNA_pol_Y-fam_lit_finger_sf"/>
</dbReference>
<name>A0A412Z6E3_9FIRM</name>
<dbReference type="Gene3D" id="3.40.1170.60">
    <property type="match status" value="1"/>
</dbReference>
<dbReference type="GO" id="GO:0042276">
    <property type="term" value="P:error-prone translesion synthesis"/>
    <property type="evidence" value="ECO:0007669"/>
    <property type="project" value="TreeGrafter"/>
</dbReference>
<feature type="compositionally biased region" description="Basic and acidic residues" evidence="6">
    <location>
        <begin position="431"/>
        <end position="443"/>
    </location>
</feature>
<gene>
    <name evidence="8" type="ORF">DWW02_14800</name>
</gene>
<feature type="region of interest" description="Disordered" evidence="6">
    <location>
        <begin position="418"/>
        <end position="443"/>
    </location>
</feature>
<dbReference type="Gene3D" id="3.30.1490.100">
    <property type="entry name" value="DNA polymerase, Y-family, little finger domain"/>
    <property type="match status" value="1"/>
</dbReference>
<dbReference type="InterPro" id="IPR017961">
    <property type="entry name" value="DNA_pol_Y-fam_little_finger"/>
</dbReference>
<evidence type="ECO:0000256" key="3">
    <source>
        <dbReference type="ARBA" id="ARBA00022695"/>
    </source>
</evidence>
<keyword evidence="3" id="KW-0548">Nucleotidyltransferase</keyword>
<accession>A0A412Z6E3</accession>
<feature type="domain" description="UmuC" evidence="7">
    <location>
        <begin position="9"/>
        <end position="198"/>
    </location>
</feature>
<evidence type="ECO:0000256" key="1">
    <source>
        <dbReference type="ARBA" id="ARBA00010945"/>
    </source>
</evidence>
<keyword evidence="5" id="KW-0808">Transferase</keyword>
<reference evidence="8 9" key="1">
    <citation type="submission" date="2018-08" db="EMBL/GenBank/DDBJ databases">
        <title>A genome reference for cultivated species of the human gut microbiota.</title>
        <authorList>
            <person name="Zou Y."/>
            <person name="Xue W."/>
            <person name="Luo G."/>
        </authorList>
    </citation>
    <scope>NUCLEOTIDE SEQUENCE [LARGE SCALE GENOMIC DNA]</scope>
    <source>
        <strain evidence="8 9">AF14-18</strain>
    </source>
</reference>
<dbReference type="EMBL" id="QRZM01000005">
    <property type="protein sequence ID" value="RGV75564.1"/>
    <property type="molecule type" value="Genomic_DNA"/>
</dbReference>
<dbReference type="GO" id="GO:0009432">
    <property type="term" value="P:SOS response"/>
    <property type="evidence" value="ECO:0007669"/>
    <property type="project" value="TreeGrafter"/>
</dbReference>
<dbReference type="InterPro" id="IPR001126">
    <property type="entry name" value="UmuC"/>
</dbReference>
<dbReference type="InterPro" id="IPR043502">
    <property type="entry name" value="DNA/RNA_pol_sf"/>
</dbReference>
<comment type="similarity">
    <text evidence="1">Belongs to the DNA polymerase type-Y family.</text>
</comment>
<keyword evidence="5" id="KW-0239">DNA-directed DNA polymerase</keyword>
<dbReference type="InterPro" id="IPR050116">
    <property type="entry name" value="DNA_polymerase-Y"/>
</dbReference>
<keyword evidence="2" id="KW-0515">Mutator protein</keyword>
<evidence type="ECO:0000256" key="6">
    <source>
        <dbReference type="SAM" id="MobiDB-lite"/>
    </source>
</evidence>
<dbReference type="Gene3D" id="1.10.150.20">
    <property type="entry name" value="5' to 3' exonuclease, C-terminal subdomain"/>
    <property type="match status" value="1"/>
</dbReference>
<dbReference type="Pfam" id="PF00817">
    <property type="entry name" value="IMS"/>
    <property type="match status" value="1"/>
</dbReference>
<evidence type="ECO:0000256" key="5">
    <source>
        <dbReference type="ARBA" id="ARBA00022932"/>
    </source>
</evidence>
<dbReference type="SUPFAM" id="SSF56672">
    <property type="entry name" value="DNA/RNA polymerases"/>
    <property type="match status" value="1"/>
</dbReference>
<evidence type="ECO:0000259" key="7">
    <source>
        <dbReference type="PROSITE" id="PS50173"/>
    </source>
</evidence>
<keyword evidence="4" id="KW-0227">DNA damage</keyword>
<dbReference type="GO" id="GO:0006281">
    <property type="term" value="P:DNA repair"/>
    <property type="evidence" value="ECO:0007669"/>
    <property type="project" value="InterPro"/>
</dbReference>
<dbReference type="GO" id="GO:0003684">
    <property type="term" value="F:damaged DNA binding"/>
    <property type="evidence" value="ECO:0007669"/>
    <property type="project" value="InterPro"/>
</dbReference>
<dbReference type="PANTHER" id="PTHR11076">
    <property type="entry name" value="DNA REPAIR POLYMERASE UMUC / TRANSFERASE FAMILY MEMBER"/>
    <property type="match status" value="1"/>
</dbReference>
<dbReference type="Pfam" id="PF11799">
    <property type="entry name" value="IMS_C"/>
    <property type="match status" value="1"/>
</dbReference>
<evidence type="ECO:0000256" key="2">
    <source>
        <dbReference type="ARBA" id="ARBA00022457"/>
    </source>
</evidence>
<dbReference type="PANTHER" id="PTHR11076:SF35">
    <property type="entry name" value="DNA REPAIR PROTEIN HOMOLOG YOBH"/>
    <property type="match status" value="1"/>
</dbReference>
<dbReference type="GO" id="GO:0003887">
    <property type="term" value="F:DNA-directed DNA polymerase activity"/>
    <property type="evidence" value="ECO:0007669"/>
    <property type="project" value="UniProtKB-KW"/>
</dbReference>
<dbReference type="Proteomes" id="UP000284543">
    <property type="component" value="Unassembled WGS sequence"/>
</dbReference>
<evidence type="ECO:0000256" key="4">
    <source>
        <dbReference type="ARBA" id="ARBA00022763"/>
    </source>
</evidence>
<dbReference type="InterPro" id="IPR043128">
    <property type="entry name" value="Rev_trsase/Diguanyl_cyclase"/>
</dbReference>
<dbReference type="AlphaFoldDB" id="A0A412Z6E3"/>
<dbReference type="InterPro" id="IPR022880">
    <property type="entry name" value="DNApol_IV"/>
</dbReference>
<dbReference type="Gene3D" id="3.30.70.270">
    <property type="match status" value="1"/>
</dbReference>
<sequence length="443" mass="49614">MRSQKEQVWYHVDVNSAYLSWTAAYRVCILGEDLDLRDLPSVIGGSEAERHGIVLAKSSSAKGYGIRTGETLAEARCKCPGLVIVPPDYSLYVSCSSALVELLKKYFPYVHQYSIDEAFCQVEGTMGLWGTHTAFAHQLKEEIRRELGFTVNIGVSDSKLLAKMASEFQKPDQVHTLFTWEIERKMWPLPVNELFWVGPATVRKLRALGIRTIGALAASDLELLKRHLKKQGEFIWNYANGRDVSPFLRELPQNKGYGNSMTTPSDVTDRETAEQVILSLTETVCARLRADSMEAACVGISITDREFRHGSGQTTLISATDTTLEIYEAARSLFDRLWNHSPIRQMGVHTSKVSPKGHYQYQLFDRGLHDKYARLDTAVDEIRKRYGEDCVQRAVFVGNRIPHMSGGIDKVKRTGVTKAVQRPGPGSGAGDRNHGSGEDRVFR</sequence>
<evidence type="ECO:0000313" key="9">
    <source>
        <dbReference type="Proteomes" id="UP000284543"/>
    </source>
</evidence>
<dbReference type="PROSITE" id="PS50173">
    <property type="entry name" value="UMUC"/>
    <property type="match status" value="1"/>
</dbReference>
<evidence type="ECO:0000313" key="8">
    <source>
        <dbReference type="EMBL" id="RGV75564.1"/>
    </source>
</evidence>
<protein>
    <submittedName>
        <fullName evidence="8">DNA polymerase IV</fullName>
    </submittedName>
</protein>